<dbReference type="Proteomes" id="UP000266643">
    <property type="component" value="Unassembled WGS sequence"/>
</dbReference>
<accession>A0A397CD25</accession>
<sequence>MTRLEITTWEYSKNNINGVHNIHVLFWMDLHQTILGHKRLKPGKADMAYARP</sequence>
<evidence type="ECO:0000313" key="4">
    <source>
        <dbReference type="Proteomes" id="UP000275652"/>
    </source>
</evidence>
<comment type="caution">
    <text evidence="1">The sequence shown here is derived from an EMBL/GenBank/DDBJ whole genome shotgun (WGS) entry which is preliminary data.</text>
</comment>
<name>A0A397CD25_APHAT</name>
<evidence type="ECO:0000313" key="1">
    <source>
        <dbReference type="EMBL" id="RHY40102.1"/>
    </source>
</evidence>
<reference evidence="2 4" key="1">
    <citation type="journal article" date="2018" name="J. Invertebr. Pathol.">
        <title>New genotyping method for the causative agent of crayfish plague (Aphanomyces astaci) based on whole genome data.</title>
        <authorList>
            <person name="Minardi D."/>
            <person name="Studholme D.J."/>
            <person name="van der Giezen M."/>
            <person name="Pretto T."/>
            <person name="Oidtmann B."/>
        </authorList>
    </citation>
    <scope>NUCLEOTIDE SEQUENCE [LARGE SCALE GENOMIC DNA]</scope>
    <source>
        <strain evidence="2 4">KB13</strain>
    </source>
</reference>
<reference evidence="1 3" key="2">
    <citation type="submission" date="2018-08" db="EMBL/GenBank/DDBJ databases">
        <title>Aphanomyces genome sequencing and annotation.</title>
        <authorList>
            <person name="Minardi D."/>
            <person name="Oidtmann B."/>
            <person name="Van Der Giezen M."/>
            <person name="Studholme D.J."/>
        </authorList>
    </citation>
    <scope>NUCLEOTIDE SEQUENCE [LARGE SCALE GENOMIC DNA]</scope>
    <source>
        <strain evidence="1 3">D2</strain>
    </source>
</reference>
<evidence type="ECO:0000313" key="3">
    <source>
        <dbReference type="Proteomes" id="UP000266643"/>
    </source>
</evidence>
<dbReference type="EMBL" id="QUTI01030863">
    <property type="protein sequence ID" value="RLO03472.1"/>
    <property type="molecule type" value="Genomic_DNA"/>
</dbReference>
<dbReference type="EMBL" id="QUTD01011352">
    <property type="protein sequence ID" value="RHY40102.1"/>
    <property type="molecule type" value="Genomic_DNA"/>
</dbReference>
<dbReference type="Proteomes" id="UP000275652">
    <property type="component" value="Unassembled WGS sequence"/>
</dbReference>
<feature type="non-terminal residue" evidence="1">
    <location>
        <position position="52"/>
    </location>
</feature>
<protein>
    <submittedName>
        <fullName evidence="1">Uncharacterized protein</fullName>
    </submittedName>
</protein>
<organism evidence="1 3">
    <name type="scientific">Aphanomyces astaci</name>
    <name type="common">Crayfish plague agent</name>
    <dbReference type="NCBI Taxonomy" id="112090"/>
    <lineage>
        <taxon>Eukaryota</taxon>
        <taxon>Sar</taxon>
        <taxon>Stramenopiles</taxon>
        <taxon>Oomycota</taxon>
        <taxon>Saprolegniomycetes</taxon>
        <taxon>Saprolegniales</taxon>
        <taxon>Verrucalvaceae</taxon>
        <taxon>Aphanomyces</taxon>
    </lineage>
</organism>
<gene>
    <name evidence="2" type="ORF">DYB28_016105</name>
    <name evidence="1" type="ORF">DYB30_014391</name>
</gene>
<evidence type="ECO:0000313" key="2">
    <source>
        <dbReference type="EMBL" id="RLO03472.1"/>
    </source>
</evidence>
<dbReference type="AlphaFoldDB" id="A0A397CD25"/>
<dbReference type="VEuPathDB" id="FungiDB:H257_19434"/>
<proteinExistence type="predicted"/>